<feature type="compositionally biased region" description="Polar residues" evidence="3">
    <location>
        <begin position="379"/>
        <end position="392"/>
    </location>
</feature>
<feature type="region of interest" description="Disordered" evidence="3">
    <location>
        <begin position="565"/>
        <end position="590"/>
    </location>
</feature>
<feature type="region of interest" description="Disordered" evidence="3">
    <location>
        <begin position="328"/>
        <end position="410"/>
    </location>
</feature>
<name>A0AAJ8LQ47_9TREE</name>
<feature type="domain" description="GATOR1 complex protein NPRL3 C-terminal HTH" evidence="4">
    <location>
        <begin position="930"/>
        <end position="988"/>
    </location>
</feature>
<dbReference type="KEGG" id="ksn:43588347"/>
<keyword evidence="2" id="KW-0469">Meiosis</keyword>
<dbReference type="GO" id="GO:0038202">
    <property type="term" value="P:TORC1 signaling"/>
    <property type="evidence" value="ECO:0007669"/>
    <property type="project" value="TreeGrafter"/>
</dbReference>
<protein>
    <recommendedName>
        <fullName evidence="2">Nitrogen permease regulator 3</fullName>
    </recommendedName>
    <alternativeName>
        <fullName evidence="2">Required for meiotic nuclear division protein 11</fullName>
    </alternativeName>
</protein>
<dbReference type="GO" id="GO:1904262">
    <property type="term" value="P:negative regulation of TORC1 signaling"/>
    <property type="evidence" value="ECO:0007669"/>
    <property type="project" value="TreeGrafter"/>
</dbReference>
<dbReference type="GO" id="GO:0010508">
    <property type="term" value="P:positive regulation of autophagy"/>
    <property type="evidence" value="ECO:0007669"/>
    <property type="project" value="TreeGrafter"/>
</dbReference>
<comment type="subcellular location">
    <subcellularLocation>
        <location evidence="2">Vacuole membrane</location>
        <topology evidence="2">Peripheral membrane protein</topology>
    </subcellularLocation>
</comment>
<evidence type="ECO:0000256" key="3">
    <source>
        <dbReference type="SAM" id="MobiDB-lite"/>
    </source>
</evidence>
<dbReference type="EMBL" id="CP144060">
    <property type="protein sequence ID" value="WWD21225.1"/>
    <property type="molecule type" value="Genomic_DNA"/>
</dbReference>
<evidence type="ECO:0000256" key="1">
    <source>
        <dbReference type="ARBA" id="ARBA00010546"/>
    </source>
</evidence>
<keyword evidence="6" id="KW-1185">Reference proteome</keyword>
<dbReference type="InterPro" id="IPR005365">
    <property type="entry name" value="Npr3"/>
</dbReference>
<feature type="compositionally biased region" description="Low complexity" evidence="3">
    <location>
        <begin position="152"/>
        <end position="161"/>
    </location>
</feature>
<dbReference type="GO" id="GO:0034198">
    <property type="term" value="P:cellular response to amino acid starvation"/>
    <property type="evidence" value="ECO:0007669"/>
    <property type="project" value="TreeGrafter"/>
</dbReference>
<feature type="compositionally biased region" description="Polar residues" evidence="3">
    <location>
        <begin position="95"/>
        <end position="105"/>
    </location>
</feature>
<evidence type="ECO:0000313" key="6">
    <source>
        <dbReference type="Proteomes" id="UP000322225"/>
    </source>
</evidence>
<evidence type="ECO:0000259" key="4">
    <source>
        <dbReference type="Pfam" id="PF24064"/>
    </source>
</evidence>
<feature type="compositionally biased region" description="Basic and acidic residues" evidence="3">
    <location>
        <begin position="192"/>
        <end position="213"/>
    </location>
</feature>
<feature type="compositionally biased region" description="Acidic residues" evidence="3">
    <location>
        <begin position="565"/>
        <end position="583"/>
    </location>
</feature>
<dbReference type="Proteomes" id="UP000322225">
    <property type="component" value="Chromosome 10"/>
</dbReference>
<sequence>MAENILGLLLVTSSSRGRHVFRYPPDPASPNIRLAQPIYPSATFTAADADIEYKLPRGSGSGVGGVARRRWYGGGEDRSSNASIRRSLFGGTGGSSSKNRNTLGNDNHKGKKKAKRDDLYARYMNPEAEGAVGGRGSRSDYGEDSDDLIEVGSSGSGSSSSSDEDSDEEFLWSAGNGPHNFGINTANPTTGNRKESRTVSHTHNHEEKERRDSNSNTNSALRSLEASTIMADPSRRGSASTTTATVTGNEFLPSSSALDTGEGGAGTSKKQLESQYNYALGWPLETLSDMLTPPRAACHRKFELCVGNIVFLGHPVCSGPDGKWEVPLEEEEEDLEDRAPSRGRRMRESAAQSTLDTVVEGREAQHGRASASRNRAGPISNSKSSQRNLNVQSSQTNGNGTNDNGSSDDAPPSLNMFHLVLIIDKPDPKAGMESHDEHHSQTLGMYDEIYREIAFKWTAAAFKLQCETNFIAKETWTMVKYKERCLAEGINITDCCRWINAHCALDRTLNTLYLRLHQLRVKPINALHSYLPTTLTTTLGDMTVQTVLSPAAVNADEAWAHWGEMDEASDSETSESDGDEWEDPAIGGGRKHEIKVHPWQTLLLVDEDATQRANEISLAVIGLGIGADDSGGGGERRGSKATIATTTAEEDETILMKTLIEACDVTRPLVEIAHALRYDLDGIIIPLARELVQNKRAILIDVINTRLRTVVMPTTIDEHTVSIDQYSARFTRTFPTLPSFPKFISSISSSPIPFRDIIPADPDLSTRRTYLAALIWLLKQDLVVQVHTRARIFARKEVKVEAWKRLWKRRRERWLHVQKEKENMEMMRSPTGSDMITPKAVTGIVANPLDTSTMGTVPSPKVNTTRLEPSYMSYDPALEMDSDEEFDTDIVTRITDPSTFSVDVDQPLKSDIPKFESSFIFKPSRAQKDESRWLRVIREAADEVWASKFDLCVQYLDGFTTFEEISYRTGLPRRELEKILHLYKEDIVTFLHP</sequence>
<gene>
    <name evidence="5" type="ORF">CI109_105709</name>
</gene>
<dbReference type="PANTHER" id="PTHR13153:SF5">
    <property type="entry name" value="GATOR COMPLEX PROTEIN NPRL3"/>
    <property type="match status" value="1"/>
</dbReference>
<feature type="region of interest" description="Disordered" evidence="3">
    <location>
        <begin position="55"/>
        <end position="269"/>
    </location>
</feature>
<proteinExistence type="inferred from homology"/>
<dbReference type="RefSeq" id="XP_065823789.1">
    <property type="nucleotide sequence ID" value="XM_065967717.1"/>
</dbReference>
<dbReference type="Pfam" id="PF24064">
    <property type="entry name" value="HTH_NPRL3"/>
    <property type="match status" value="1"/>
</dbReference>
<dbReference type="InterPro" id="IPR056603">
    <property type="entry name" value="HTH_NPRL3"/>
</dbReference>
<dbReference type="Pfam" id="PF03666">
    <property type="entry name" value="NPR3"/>
    <property type="match status" value="1"/>
</dbReference>
<evidence type="ECO:0000313" key="5">
    <source>
        <dbReference type="EMBL" id="WWD21225.1"/>
    </source>
</evidence>
<evidence type="ECO:0000256" key="2">
    <source>
        <dbReference type="RuleBase" id="RU368069"/>
    </source>
</evidence>
<dbReference type="PANTHER" id="PTHR13153">
    <property type="entry name" value="CGTHBA PROTEIN -14 GENE PROTEIN"/>
    <property type="match status" value="1"/>
</dbReference>
<dbReference type="AlphaFoldDB" id="A0AAJ8LQ47"/>
<feature type="compositionally biased region" description="Low complexity" evidence="3">
    <location>
        <begin position="236"/>
        <end position="248"/>
    </location>
</feature>
<dbReference type="GO" id="GO:0051321">
    <property type="term" value="P:meiotic cell cycle"/>
    <property type="evidence" value="ECO:0007669"/>
    <property type="project" value="UniProtKB-UniRule"/>
</dbReference>
<dbReference type="GO" id="GO:0005774">
    <property type="term" value="C:vacuolar membrane"/>
    <property type="evidence" value="ECO:0007669"/>
    <property type="project" value="UniProtKB-SubCell"/>
</dbReference>
<keyword evidence="2" id="KW-0732">Signal</keyword>
<feature type="compositionally biased region" description="Polar residues" evidence="3">
    <location>
        <begin position="182"/>
        <end position="191"/>
    </location>
</feature>
<dbReference type="GO" id="GO:1990130">
    <property type="term" value="C:GATOR1 complex"/>
    <property type="evidence" value="ECO:0007669"/>
    <property type="project" value="TreeGrafter"/>
</dbReference>
<comment type="similarity">
    <text evidence="1 2">Belongs to the NPR3 family.</text>
</comment>
<comment type="function">
    <text evidence="2">Mediates inactivation of the TORC1 complex in response to amino acid starvation. Required for meiotic nuclear division.</text>
</comment>
<feature type="compositionally biased region" description="Low complexity" evidence="3">
    <location>
        <begin position="393"/>
        <end position="409"/>
    </location>
</feature>
<accession>A0AAJ8LQ47</accession>
<dbReference type="GeneID" id="43588347"/>
<organism evidence="5 6">
    <name type="scientific">Kwoniella shandongensis</name>
    <dbReference type="NCBI Taxonomy" id="1734106"/>
    <lineage>
        <taxon>Eukaryota</taxon>
        <taxon>Fungi</taxon>
        <taxon>Dikarya</taxon>
        <taxon>Basidiomycota</taxon>
        <taxon>Agaricomycotina</taxon>
        <taxon>Tremellomycetes</taxon>
        <taxon>Tremellales</taxon>
        <taxon>Cryptococcaceae</taxon>
        <taxon>Kwoniella</taxon>
    </lineage>
</organism>
<reference evidence="5" key="1">
    <citation type="submission" date="2017-08" db="EMBL/GenBank/DDBJ databases">
        <authorList>
            <person name="Cuomo C."/>
            <person name="Billmyre B."/>
            <person name="Heitman J."/>
        </authorList>
    </citation>
    <scope>NUCLEOTIDE SEQUENCE</scope>
    <source>
        <strain evidence="5">CBS 12478</strain>
    </source>
</reference>
<reference evidence="5" key="2">
    <citation type="submission" date="2024-01" db="EMBL/GenBank/DDBJ databases">
        <title>Comparative genomics of Cryptococcus and Kwoniella reveals pathogenesis evolution and contrasting modes of karyotype evolution via chromosome fusion or intercentromeric recombination.</title>
        <authorList>
            <person name="Coelho M.A."/>
            <person name="David-Palma M."/>
            <person name="Shea T."/>
            <person name="Bowers K."/>
            <person name="McGinley-Smith S."/>
            <person name="Mohammad A.W."/>
            <person name="Gnirke A."/>
            <person name="Yurkov A.M."/>
            <person name="Nowrousian M."/>
            <person name="Sun S."/>
            <person name="Cuomo C.A."/>
            <person name="Heitman J."/>
        </authorList>
    </citation>
    <scope>NUCLEOTIDE SEQUENCE</scope>
    <source>
        <strain evidence="5">CBS 12478</strain>
    </source>
</reference>